<evidence type="ECO:0000313" key="4">
    <source>
        <dbReference type="Proteomes" id="UP000182427"/>
    </source>
</evidence>
<proteinExistence type="predicted"/>
<evidence type="ECO:0000313" key="3">
    <source>
        <dbReference type="EMBL" id="SDF46957.1"/>
    </source>
</evidence>
<evidence type="ECO:0000256" key="2">
    <source>
        <dbReference type="SAM" id="SignalP"/>
    </source>
</evidence>
<reference evidence="3 4" key="1">
    <citation type="submission" date="2016-10" db="EMBL/GenBank/DDBJ databases">
        <authorList>
            <person name="de Groot N.N."/>
        </authorList>
    </citation>
    <scope>NUCLEOTIDE SEQUENCE [LARGE SCALE GENOMIC DNA]</scope>
    <source>
        <strain evidence="3 4">GAS232</strain>
    </source>
</reference>
<feature type="compositionally biased region" description="Basic and acidic residues" evidence="1">
    <location>
        <begin position="235"/>
        <end position="248"/>
    </location>
</feature>
<dbReference type="EMBL" id="LT629690">
    <property type="protein sequence ID" value="SDF46957.1"/>
    <property type="molecule type" value="Genomic_DNA"/>
</dbReference>
<feature type="region of interest" description="Disordered" evidence="1">
    <location>
        <begin position="177"/>
        <end position="383"/>
    </location>
</feature>
<feature type="compositionally biased region" description="Basic and acidic residues" evidence="1">
    <location>
        <begin position="189"/>
        <end position="202"/>
    </location>
</feature>
<dbReference type="AlphaFoldDB" id="A0A1G7LBQ8"/>
<organism evidence="3 4">
    <name type="scientific">Terriglobus roseus</name>
    <dbReference type="NCBI Taxonomy" id="392734"/>
    <lineage>
        <taxon>Bacteria</taxon>
        <taxon>Pseudomonadati</taxon>
        <taxon>Acidobacteriota</taxon>
        <taxon>Terriglobia</taxon>
        <taxon>Terriglobales</taxon>
        <taxon>Acidobacteriaceae</taxon>
        <taxon>Terriglobus</taxon>
    </lineage>
</organism>
<gene>
    <name evidence="3" type="ORF">SAMN05444167_2492</name>
</gene>
<sequence>MYVPTSVRTSVTTLAIAAASLMAAPMLHAQWGIAVNVGVARTAPPPLPVMEQPMAPGDGYIWTPGYWAWDDQVQDYYWVDGEWVMAPETGLLWTPGYWAYGNGGYMWNAGYWGPEVGFYGGVNYGFGYFGTGYEGGYWNGNRFFYNTAVNRVDMRFVHNTFVRPVGGDWNRGGARVSFNGGPGGLRMQPNRDEQRAIQDRRFGPTMTQRARGFDRGAASGPSNNGFRGQNPQDFHGNDGRGNDGRGNDSRGNGFVGNGQQPVPNGGNNGMRWSGGNDNQNRPPQVNTPNPPQHAFPQGQVNAPNPPRRDFPTDGGRGNNVQQNTPAPRNFDRPVQNTQPNDFRGGGAQAPQGGNRFGGGDRPNFSAPQGNHNAPSGMRGFGRF</sequence>
<dbReference type="InterPro" id="IPR024447">
    <property type="entry name" value="YXWGXW_rpt"/>
</dbReference>
<feature type="chain" id="PRO_5009241793" evidence="2">
    <location>
        <begin position="30"/>
        <end position="383"/>
    </location>
</feature>
<dbReference type="Pfam" id="PF12779">
    <property type="entry name" value="WXXGXW"/>
    <property type="match status" value="2"/>
</dbReference>
<dbReference type="RefSeq" id="WP_083345420.1">
    <property type="nucleotide sequence ID" value="NZ_LT629690.1"/>
</dbReference>
<name>A0A1G7LBQ8_9BACT</name>
<dbReference type="OrthoDB" id="123317at2"/>
<dbReference type="Proteomes" id="UP000182427">
    <property type="component" value="Chromosome I"/>
</dbReference>
<feature type="compositionally biased region" description="Polar residues" evidence="1">
    <location>
        <begin position="220"/>
        <end position="232"/>
    </location>
</feature>
<keyword evidence="4" id="KW-1185">Reference proteome</keyword>
<feature type="compositionally biased region" description="Polar residues" evidence="1">
    <location>
        <begin position="275"/>
        <end position="287"/>
    </location>
</feature>
<feature type="signal peptide" evidence="2">
    <location>
        <begin position="1"/>
        <end position="29"/>
    </location>
</feature>
<feature type="compositionally biased region" description="Low complexity" evidence="1">
    <location>
        <begin position="249"/>
        <end position="265"/>
    </location>
</feature>
<evidence type="ECO:0000256" key="1">
    <source>
        <dbReference type="SAM" id="MobiDB-lite"/>
    </source>
</evidence>
<accession>A0A1G7LBQ8</accession>
<keyword evidence="2" id="KW-0732">Signal</keyword>
<protein>
    <submittedName>
        <fullName evidence="3">YXWGXW repeat-containing protein</fullName>
    </submittedName>
</protein>